<protein>
    <submittedName>
        <fullName evidence="2">HEPN domain-containing protein</fullName>
    </submittedName>
</protein>
<dbReference type="SUPFAM" id="SSF81593">
    <property type="entry name" value="Nucleotidyltransferase substrate binding subunit/domain"/>
    <property type="match status" value="1"/>
</dbReference>
<evidence type="ECO:0000313" key="3">
    <source>
        <dbReference type="Proteomes" id="UP000320300"/>
    </source>
</evidence>
<dbReference type="OrthoDB" id="634374at2"/>
<name>A0A521BNB0_9SPHI</name>
<dbReference type="Gene3D" id="1.20.120.330">
    <property type="entry name" value="Nucleotidyltransferases domain 2"/>
    <property type="match status" value="1"/>
</dbReference>
<feature type="domain" description="HEPN" evidence="1">
    <location>
        <begin position="146"/>
        <end position="266"/>
    </location>
</feature>
<keyword evidence="3" id="KW-1185">Reference proteome</keyword>
<organism evidence="2 3">
    <name type="scientific">Pedobacter westerhofensis</name>
    <dbReference type="NCBI Taxonomy" id="425512"/>
    <lineage>
        <taxon>Bacteria</taxon>
        <taxon>Pseudomonadati</taxon>
        <taxon>Bacteroidota</taxon>
        <taxon>Sphingobacteriia</taxon>
        <taxon>Sphingobacteriales</taxon>
        <taxon>Sphingobacteriaceae</taxon>
        <taxon>Pedobacter</taxon>
    </lineage>
</organism>
<evidence type="ECO:0000259" key="1">
    <source>
        <dbReference type="PROSITE" id="PS50910"/>
    </source>
</evidence>
<reference evidence="2 3" key="1">
    <citation type="submission" date="2017-05" db="EMBL/GenBank/DDBJ databases">
        <authorList>
            <person name="Varghese N."/>
            <person name="Submissions S."/>
        </authorList>
    </citation>
    <scope>NUCLEOTIDE SEQUENCE [LARGE SCALE GENOMIC DNA]</scope>
    <source>
        <strain evidence="2 3">DSM 19036</strain>
    </source>
</reference>
<dbReference type="AlphaFoldDB" id="A0A521BNB0"/>
<dbReference type="InterPro" id="IPR007842">
    <property type="entry name" value="HEPN_dom"/>
</dbReference>
<sequence length="293" mass="33724">MTIIQDKKGEFKAFVKVLAERYKPLYIYCFGESVKSMSRSGCSILHDAVKNHRYYLLMIVENEIRIEHPVQDYANTHFHHGKITILVHGKETVTAAIRANDRFFITAAKQGKLMYSYDPAIASFQVPAYIPTRAAQKAEKRRIQKMFLATGFLESAKQCFIKESYPLCIHMLHQVVEQCFIALIGVHLAYRSDIHNLYRLLHLCEIFSDETSQLFLEQGQEGIRLFDLMVKSYSAARYKDDFQAERSDAETLYVKVAAFLKLSEGLCKNKIEALALDAEIYKQHKSQREVCCG</sequence>
<proteinExistence type="predicted"/>
<dbReference type="Proteomes" id="UP000320300">
    <property type="component" value="Unassembled WGS sequence"/>
</dbReference>
<dbReference type="EMBL" id="FXTN01000002">
    <property type="protein sequence ID" value="SMO48602.1"/>
    <property type="molecule type" value="Genomic_DNA"/>
</dbReference>
<gene>
    <name evidence="2" type="ORF">SAMN06265348_102445</name>
</gene>
<evidence type="ECO:0000313" key="2">
    <source>
        <dbReference type="EMBL" id="SMO48602.1"/>
    </source>
</evidence>
<dbReference type="Pfam" id="PF05168">
    <property type="entry name" value="HEPN"/>
    <property type="match status" value="1"/>
</dbReference>
<dbReference type="PROSITE" id="PS50910">
    <property type="entry name" value="HEPN"/>
    <property type="match status" value="1"/>
</dbReference>
<dbReference type="SMART" id="SM00748">
    <property type="entry name" value="HEPN"/>
    <property type="match status" value="1"/>
</dbReference>
<accession>A0A521BNB0</accession>